<evidence type="ECO:0000256" key="15">
    <source>
        <dbReference type="PIRSR" id="PIRSR000350-4"/>
    </source>
</evidence>
<dbReference type="SUPFAM" id="SSF55424">
    <property type="entry name" value="FAD/NAD-linked reductases, dimerisation (C-terminal) domain"/>
    <property type="match status" value="1"/>
</dbReference>
<reference evidence="19 20" key="1">
    <citation type="submission" date="2018-10" db="EMBL/GenBank/DDBJ databases">
        <title>Draft genome sequence of Bacillus salarius IM0101, isolated from a hypersaline soil in Inner Mongolia, China.</title>
        <authorList>
            <person name="Yamprayoonswat W."/>
            <person name="Boonvisut S."/>
            <person name="Jumpathong W."/>
            <person name="Sittihan S."/>
            <person name="Ruangsuj P."/>
            <person name="Wanthongcharoen S."/>
            <person name="Thongpramul N."/>
            <person name="Pimmason S."/>
            <person name="Yu B."/>
            <person name="Yasawong M."/>
        </authorList>
    </citation>
    <scope>NUCLEOTIDE SEQUENCE [LARGE SCALE GENOMIC DNA]</scope>
    <source>
        <strain evidence="19 20">IM0101</strain>
    </source>
</reference>
<sequence>MPEEYDVVILGAGTGGYVTAIKAAQEGLTTAIVEKDKVGGTCLHTGCIPSKSLLKSAEVYSEMKNSEHFGIEASGVSVQFGKVQERKEKIVQQLYQGVQQLMQKGKIDVYKGHGRILGSSIFSPISGTISVEMEDGSENVMLLPKNVIIATGSSPKTLADLKADGEKIMTSNQALNLEELPKSIIIVGGGVIGVEFASMLADFEVDVTIVEYSSFLLPGEDEDISQHLQQTLENRGVKVFTDANVNPEKIKKGGGVSVTVEQEAEEIEISADKVLLSVGRKANIEDIGLENTDIEIDNGCIVTNQYYQSKESHIYAIGDVIGGMQLAHVASREGITAIDHILNHSPMPIDSTMIPKCTYSRPEVASIGLTEKEAQNQGFSVKTGRVSFRSIGKALVAGDTEGFTKLVVNEENDDLLGVHMIGSHVTELISEASLAKLIDASNLEISETIHPHPALSEIVGEAALAVEGKAIHS</sequence>
<comment type="caution">
    <text evidence="19">The sequence shown here is derived from an EMBL/GenBank/DDBJ whole genome shotgun (WGS) entry which is preliminary data.</text>
</comment>
<evidence type="ECO:0000256" key="14">
    <source>
        <dbReference type="PIRSR" id="PIRSR000350-3"/>
    </source>
</evidence>
<dbReference type="InterPro" id="IPR050151">
    <property type="entry name" value="Class-I_Pyr_Nuc-Dis_Oxidored"/>
</dbReference>
<keyword evidence="6 16" id="KW-0285">Flavoprotein</keyword>
<dbReference type="PRINTS" id="PR00411">
    <property type="entry name" value="PNDRDTASEI"/>
</dbReference>
<dbReference type="InterPro" id="IPR023753">
    <property type="entry name" value="FAD/NAD-binding_dom"/>
</dbReference>
<keyword evidence="14" id="KW-0547">Nucleotide-binding</keyword>
<evidence type="ECO:0000256" key="11">
    <source>
        <dbReference type="ARBA" id="ARBA00023284"/>
    </source>
</evidence>
<dbReference type="PROSITE" id="PS00076">
    <property type="entry name" value="PYRIDINE_REDOX_1"/>
    <property type="match status" value="1"/>
</dbReference>
<evidence type="ECO:0000313" key="20">
    <source>
        <dbReference type="Proteomes" id="UP000275076"/>
    </source>
</evidence>
<feature type="binding site" evidence="14">
    <location>
        <position position="114"/>
    </location>
    <ligand>
        <name>FAD</name>
        <dbReference type="ChEBI" id="CHEBI:57692"/>
    </ligand>
</feature>
<comment type="cofactor">
    <cofactor evidence="14 16">
        <name>FAD</name>
        <dbReference type="ChEBI" id="CHEBI:57692"/>
    </cofactor>
    <text evidence="14 16">Binds 1 FAD per subunit.</text>
</comment>
<dbReference type="SUPFAM" id="SSF51905">
    <property type="entry name" value="FAD/NAD(P)-binding domain"/>
    <property type="match status" value="1"/>
</dbReference>
<dbReference type="InterPro" id="IPR001100">
    <property type="entry name" value="Pyr_nuc-diS_OxRdtase"/>
</dbReference>
<keyword evidence="20" id="KW-1185">Reference proteome</keyword>
<keyword evidence="11 16" id="KW-0676">Redox-active center</keyword>
<feature type="domain" description="Pyridine nucleotide-disulphide oxidoreductase dimerisation" evidence="17">
    <location>
        <begin position="354"/>
        <end position="463"/>
    </location>
</feature>
<evidence type="ECO:0000256" key="5">
    <source>
        <dbReference type="ARBA" id="ARBA00022490"/>
    </source>
</evidence>
<dbReference type="InterPro" id="IPR016156">
    <property type="entry name" value="FAD/NAD-linked_Rdtase_dimer_sf"/>
</dbReference>
<comment type="similarity">
    <text evidence="2 16">Belongs to the class-I pyridine nucleotide-disulfide oxidoreductase family.</text>
</comment>
<dbReference type="Pfam" id="PF02852">
    <property type="entry name" value="Pyr_redox_dim"/>
    <property type="match status" value="1"/>
</dbReference>
<dbReference type="OrthoDB" id="9800167at2"/>
<feature type="binding site" evidence="14">
    <location>
        <begin position="151"/>
        <end position="153"/>
    </location>
    <ligand>
        <name>FAD</name>
        <dbReference type="ChEBI" id="CHEBI:57692"/>
    </ligand>
</feature>
<evidence type="ECO:0000259" key="17">
    <source>
        <dbReference type="Pfam" id="PF02852"/>
    </source>
</evidence>
<keyword evidence="10" id="KW-1015">Disulfide bond</keyword>
<evidence type="ECO:0000259" key="18">
    <source>
        <dbReference type="Pfam" id="PF07992"/>
    </source>
</evidence>
<organism evidence="19 20">
    <name type="scientific">Salibacterium salarium</name>
    <dbReference type="NCBI Taxonomy" id="284579"/>
    <lineage>
        <taxon>Bacteria</taxon>
        <taxon>Bacillati</taxon>
        <taxon>Bacillota</taxon>
        <taxon>Bacilli</taxon>
        <taxon>Bacillales</taxon>
        <taxon>Bacillaceae</taxon>
    </lineage>
</organism>
<dbReference type="GO" id="GO:0005737">
    <property type="term" value="C:cytoplasm"/>
    <property type="evidence" value="ECO:0007669"/>
    <property type="project" value="UniProtKB-SubCell"/>
</dbReference>
<evidence type="ECO:0000256" key="1">
    <source>
        <dbReference type="ARBA" id="ARBA00004496"/>
    </source>
</evidence>
<dbReference type="GO" id="GO:0050660">
    <property type="term" value="F:flavin adenine dinucleotide binding"/>
    <property type="evidence" value="ECO:0007669"/>
    <property type="project" value="InterPro"/>
</dbReference>
<keyword evidence="7 14" id="KW-0274">FAD</keyword>
<comment type="subcellular location">
    <subcellularLocation>
        <location evidence="1">Cytoplasm</location>
    </subcellularLocation>
</comment>
<dbReference type="PANTHER" id="PTHR22912:SF217">
    <property type="entry name" value="DIHYDROLIPOYL DEHYDROGENASE"/>
    <property type="match status" value="1"/>
</dbReference>
<evidence type="ECO:0000256" key="13">
    <source>
        <dbReference type="PIRSR" id="PIRSR000350-2"/>
    </source>
</evidence>
<dbReference type="PANTHER" id="PTHR22912">
    <property type="entry name" value="DISULFIDE OXIDOREDUCTASE"/>
    <property type="match status" value="1"/>
</dbReference>
<dbReference type="PIRSF" id="PIRSF000350">
    <property type="entry name" value="Mercury_reductase_MerA"/>
    <property type="match status" value="1"/>
</dbReference>
<dbReference type="GO" id="GO:0006103">
    <property type="term" value="P:2-oxoglutarate metabolic process"/>
    <property type="evidence" value="ECO:0007669"/>
    <property type="project" value="TreeGrafter"/>
</dbReference>
<accession>A0A3R9Q263</accession>
<feature type="binding site" evidence="14">
    <location>
        <position position="319"/>
    </location>
    <ligand>
        <name>FAD</name>
        <dbReference type="ChEBI" id="CHEBI:57692"/>
    </ligand>
</feature>
<comment type="miscellaneous">
    <text evidence="16">The active site is a redox-active disulfide bond.</text>
</comment>
<feature type="binding site" evidence="14">
    <location>
        <position position="211"/>
    </location>
    <ligand>
        <name>NAD(+)</name>
        <dbReference type="ChEBI" id="CHEBI:57540"/>
    </ligand>
</feature>
<keyword evidence="8 16" id="KW-0560">Oxidoreductase</keyword>
<feature type="domain" description="FAD/NAD(P)-binding" evidence="18">
    <location>
        <begin position="5"/>
        <end position="334"/>
    </location>
</feature>
<evidence type="ECO:0000256" key="9">
    <source>
        <dbReference type="ARBA" id="ARBA00023027"/>
    </source>
</evidence>
<dbReference type="PRINTS" id="PR00368">
    <property type="entry name" value="FADPNR"/>
</dbReference>
<evidence type="ECO:0000256" key="3">
    <source>
        <dbReference type="ARBA" id="ARBA00012608"/>
    </source>
</evidence>
<evidence type="ECO:0000256" key="16">
    <source>
        <dbReference type="RuleBase" id="RU003692"/>
    </source>
</evidence>
<dbReference type="RefSeq" id="WP_125557406.1">
    <property type="nucleotide sequence ID" value="NZ_RBVX01000018.1"/>
</dbReference>
<evidence type="ECO:0000256" key="6">
    <source>
        <dbReference type="ARBA" id="ARBA00022630"/>
    </source>
</evidence>
<keyword evidence="9 14" id="KW-0520">NAD</keyword>
<dbReference type="Gene3D" id="3.50.50.60">
    <property type="entry name" value="FAD/NAD(P)-binding domain"/>
    <property type="match status" value="2"/>
</dbReference>
<feature type="binding site" evidence="14">
    <location>
        <position position="51"/>
    </location>
    <ligand>
        <name>FAD</name>
        <dbReference type="ChEBI" id="CHEBI:57692"/>
    </ligand>
</feature>
<evidence type="ECO:0000313" key="19">
    <source>
        <dbReference type="EMBL" id="RSL32002.1"/>
    </source>
</evidence>
<evidence type="ECO:0000256" key="2">
    <source>
        <dbReference type="ARBA" id="ARBA00007532"/>
    </source>
</evidence>
<feature type="binding site" evidence="14">
    <location>
        <begin position="188"/>
        <end position="195"/>
    </location>
    <ligand>
        <name>NAD(+)</name>
        <dbReference type="ChEBI" id="CHEBI:57540"/>
    </ligand>
</feature>
<dbReference type="InterPro" id="IPR036188">
    <property type="entry name" value="FAD/NAD-bd_sf"/>
</dbReference>
<keyword evidence="5" id="KW-0963">Cytoplasm</keyword>
<feature type="active site" description="Proton acceptor" evidence="13">
    <location>
        <position position="452"/>
    </location>
</feature>
<dbReference type="EC" id="1.8.1.4" evidence="3 16"/>
<dbReference type="InterPro" id="IPR006258">
    <property type="entry name" value="Lipoamide_DH"/>
</dbReference>
<dbReference type="FunFam" id="3.30.390.30:FF:000001">
    <property type="entry name" value="Dihydrolipoyl dehydrogenase"/>
    <property type="match status" value="1"/>
</dbReference>
<feature type="binding site" evidence="14">
    <location>
        <position position="279"/>
    </location>
    <ligand>
        <name>NAD(+)</name>
        <dbReference type="ChEBI" id="CHEBI:57540"/>
    </ligand>
</feature>
<dbReference type="AlphaFoldDB" id="A0A3R9Q263"/>
<name>A0A3R9Q263_9BACI</name>
<evidence type="ECO:0000256" key="7">
    <source>
        <dbReference type="ARBA" id="ARBA00022827"/>
    </source>
</evidence>
<dbReference type="Proteomes" id="UP000275076">
    <property type="component" value="Unassembled WGS sequence"/>
</dbReference>
<proteinExistence type="inferred from homology"/>
<gene>
    <name evidence="19" type="primary">lpdA</name>
    <name evidence="19" type="ORF">D7Z54_17520</name>
</gene>
<dbReference type="GO" id="GO:0004148">
    <property type="term" value="F:dihydrolipoyl dehydrogenase (NADH) activity"/>
    <property type="evidence" value="ECO:0007669"/>
    <property type="project" value="UniProtKB-EC"/>
</dbReference>
<dbReference type="Gene3D" id="3.30.390.30">
    <property type="match status" value="1"/>
</dbReference>
<feature type="disulfide bond" description="Redox-active" evidence="15">
    <location>
        <begin position="42"/>
        <end position="47"/>
    </location>
</feature>
<dbReference type="EMBL" id="RBVX01000018">
    <property type="protein sequence ID" value="RSL32002.1"/>
    <property type="molecule type" value="Genomic_DNA"/>
</dbReference>
<dbReference type="Pfam" id="PF07992">
    <property type="entry name" value="Pyr_redox_2"/>
    <property type="match status" value="1"/>
</dbReference>
<evidence type="ECO:0000256" key="12">
    <source>
        <dbReference type="ARBA" id="ARBA00049187"/>
    </source>
</evidence>
<evidence type="ECO:0000256" key="4">
    <source>
        <dbReference type="ARBA" id="ARBA00016961"/>
    </source>
</evidence>
<dbReference type="NCBIfam" id="TIGR01350">
    <property type="entry name" value="lipoamide_DH"/>
    <property type="match status" value="1"/>
</dbReference>
<comment type="catalytic activity">
    <reaction evidence="12 16">
        <text>N(6)-[(R)-dihydrolipoyl]-L-lysyl-[protein] + NAD(+) = N(6)-[(R)-lipoyl]-L-lysyl-[protein] + NADH + H(+)</text>
        <dbReference type="Rhea" id="RHEA:15045"/>
        <dbReference type="Rhea" id="RHEA-COMP:10474"/>
        <dbReference type="Rhea" id="RHEA-COMP:10475"/>
        <dbReference type="ChEBI" id="CHEBI:15378"/>
        <dbReference type="ChEBI" id="CHEBI:57540"/>
        <dbReference type="ChEBI" id="CHEBI:57945"/>
        <dbReference type="ChEBI" id="CHEBI:83099"/>
        <dbReference type="ChEBI" id="CHEBI:83100"/>
        <dbReference type="EC" id="1.8.1.4"/>
    </reaction>
</comment>
<evidence type="ECO:0000256" key="10">
    <source>
        <dbReference type="ARBA" id="ARBA00023157"/>
    </source>
</evidence>
<protein>
    <recommendedName>
        <fullName evidence="4 16">Dihydrolipoyl dehydrogenase</fullName>
        <ecNumber evidence="3 16">1.8.1.4</ecNumber>
    </recommendedName>
</protein>
<dbReference type="InterPro" id="IPR012999">
    <property type="entry name" value="Pyr_OxRdtase_I_AS"/>
</dbReference>
<evidence type="ECO:0000256" key="8">
    <source>
        <dbReference type="ARBA" id="ARBA00023002"/>
    </source>
</evidence>
<dbReference type="InterPro" id="IPR004099">
    <property type="entry name" value="Pyr_nucl-diS_OxRdtase_dimer"/>
</dbReference>